<name>A0A158QAE4_ENTVE</name>
<dbReference type="SUPFAM" id="SSF81321">
    <property type="entry name" value="Family A G protein-coupled receptor-like"/>
    <property type="match status" value="1"/>
</dbReference>
<dbReference type="GO" id="GO:0016020">
    <property type="term" value="C:membrane"/>
    <property type="evidence" value="ECO:0007669"/>
    <property type="project" value="UniProtKB-SubCell"/>
</dbReference>
<dbReference type="PANTHER" id="PTHR46895">
    <property type="entry name" value="PROTEIN CBG20548-RELATED"/>
    <property type="match status" value="1"/>
</dbReference>
<evidence type="ECO:0000256" key="5">
    <source>
        <dbReference type="SAM" id="Phobius"/>
    </source>
</evidence>
<accession>A0A158QAE4</accession>
<protein>
    <submittedName>
        <fullName evidence="9">G_PROTEIN_RECEP_F1_2 domain-containing protein</fullName>
    </submittedName>
</protein>
<evidence type="ECO:0000259" key="6">
    <source>
        <dbReference type="PROSITE" id="PS50262"/>
    </source>
</evidence>
<evidence type="ECO:0000313" key="8">
    <source>
        <dbReference type="Proteomes" id="UP000274131"/>
    </source>
</evidence>
<dbReference type="PANTHER" id="PTHR46895:SF3">
    <property type="entry name" value="G-PROTEIN COUPLED RECEPTOR F59B2.13-RELATED"/>
    <property type="match status" value="1"/>
</dbReference>
<organism evidence="9">
    <name type="scientific">Enterobius vermicularis</name>
    <name type="common">Human pinworm</name>
    <dbReference type="NCBI Taxonomy" id="51028"/>
    <lineage>
        <taxon>Eukaryota</taxon>
        <taxon>Metazoa</taxon>
        <taxon>Ecdysozoa</taxon>
        <taxon>Nematoda</taxon>
        <taxon>Chromadorea</taxon>
        <taxon>Rhabditida</taxon>
        <taxon>Spirurina</taxon>
        <taxon>Oxyuridomorpha</taxon>
        <taxon>Oxyuroidea</taxon>
        <taxon>Oxyuridae</taxon>
        <taxon>Enterobius</taxon>
    </lineage>
</organism>
<comment type="subcellular location">
    <subcellularLocation>
        <location evidence="1">Membrane</location>
    </subcellularLocation>
</comment>
<sequence>MTMSGLKLEQIIFSYIVPIFIIFGIVGNIINLTVLLSPSMRSRTVLFICFERLLAIRYPFKIHRYTIDRAIWRRTLILLITATTGMLTAYFHFSYTKIAKTFCNGTQFHAYHVAVNSDKWPGNRTNPNPKWLQSYVYWSAKVHELFVIFMPTVIIIFANALLILTLRSRNKFVRTVSRKGDALTTIAKAEQNITCTVCAIVTCFTITQVS</sequence>
<dbReference type="WBParaSite" id="EVEC_0000486901-mRNA-1">
    <property type="protein sequence ID" value="EVEC_0000486901-mRNA-1"/>
    <property type="gene ID" value="EVEC_0000486901"/>
</dbReference>
<gene>
    <name evidence="7" type="ORF">EVEC_LOCUS4577</name>
</gene>
<reference evidence="7 8" key="2">
    <citation type="submission" date="2018-10" db="EMBL/GenBank/DDBJ databases">
        <authorList>
            <consortium name="Pathogen Informatics"/>
        </authorList>
    </citation>
    <scope>NUCLEOTIDE SEQUENCE [LARGE SCALE GENOMIC DNA]</scope>
</reference>
<feature type="transmembrane region" description="Helical" evidence="5">
    <location>
        <begin position="145"/>
        <end position="164"/>
    </location>
</feature>
<dbReference type="OrthoDB" id="10011262at2759"/>
<dbReference type="Proteomes" id="UP000274131">
    <property type="component" value="Unassembled WGS sequence"/>
</dbReference>
<reference evidence="9" key="1">
    <citation type="submission" date="2016-04" db="UniProtKB">
        <authorList>
            <consortium name="WormBaseParasite"/>
        </authorList>
    </citation>
    <scope>IDENTIFICATION</scope>
</reference>
<evidence type="ECO:0000256" key="1">
    <source>
        <dbReference type="ARBA" id="ARBA00004370"/>
    </source>
</evidence>
<dbReference type="PROSITE" id="PS50262">
    <property type="entry name" value="G_PROTEIN_RECEP_F1_2"/>
    <property type="match status" value="1"/>
</dbReference>
<evidence type="ECO:0000313" key="9">
    <source>
        <dbReference type="WBParaSite" id="EVEC_0000486901-mRNA-1"/>
    </source>
</evidence>
<keyword evidence="2 5" id="KW-0812">Transmembrane</keyword>
<feature type="transmembrane region" description="Helical" evidence="5">
    <location>
        <begin position="12"/>
        <end position="36"/>
    </location>
</feature>
<evidence type="ECO:0000256" key="3">
    <source>
        <dbReference type="ARBA" id="ARBA00022989"/>
    </source>
</evidence>
<feature type="transmembrane region" description="Helical" evidence="5">
    <location>
        <begin position="72"/>
        <end position="93"/>
    </location>
</feature>
<evidence type="ECO:0000313" key="7">
    <source>
        <dbReference type="EMBL" id="VDD89826.1"/>
    </source>
</evidence>
<keyword evidence="8" id="KW-1185">Reference proteome</keyword>
<keyword evidence="3 5" id="KW-1133">Transmembrane helix</keyword>
<proteinExistence type="predicted"/>
<keyword evidence="4 5" id="KW-0472">Membrane</keyword>
<evidence type="ECO:0000256" key="4">
    <source>
        <dbReference type="ARBA" id="ARBA00023136"/>
    </source>
</evidence>
<dbReference type="STRING" id="51028.A0A158QAE4"/>
<dbReference type="AlphaFoldDB" id="A0A158QAE4"/>
<dbReference type="EMBL" id="UXUI01007896">
    <property type="protein sequence ID" value="VDD89826.1"/>
    <property type="molecule type" value="Genomic_DNA"/>
</dbReference>
<dbReference type="Gene3D" id="1.20.1070.10">
    <property type="entry name" value="Rhodopsin 7-helix transmembrane proteins"/>
    <property type="match status" value="1"/>
</dbReference>
<evidence type="ECO:0000256" key="2">
    <source>
        <dbReference type="ARBA" id="ARBA00022692"/>
    </source>
</evidence>
<feature type="domain" description="G-protein coupled receptors family 1 profile" evidence="6">
    <location>
        <begin position="44"/>
        <end position="210"/>
    </location>
</feature>
<dbReference type="InterPro" id="IPR017452">
    <property type="entry name" value="GPCR_Rhodpsn_7TM"/>
</dbReference>